<dbReference type="FunCoup" id="A0A0R0IRM4">
    <property type="interactions" value="1092"/>
</dbReference>
<evidence type="ECO:0000256" key="5">
    <source>
        <dbReference type="ARBA" id="ARBA00022723"/>
    </source>
</evidence>
<dbReference type="InterPro" id="IPR002935">
    <property type="entry name" value="SAM_O-MeTrfase"/>
</dbReference>
<reference evidence="7" key="3">
    <citation type="submission" date="2018-07" db="EMBL/GenBank/DDBJ databases">
        <title>WGS assembly of Glycine max.</title>
        <authorList>
            <person name="Schmutz J."/>
            <person name="Cannon S."/>
            <person name="Schlueter J."/>
            <person name="Ma J."/>
            <person name="Mitros T."/>
            <person name="Nelson W."/>
            <person name="Hyten D."/>
            <person name="Song Q."/>
            <person name="Thelen J."/>
            <person name="Cheng J."/>
            <person name="Xu D."/>
            <person name="Hellsten U."/>
            <person name="May G."/>
            <person name="Yu Y."/>
            <person name="Sakurai T."/>
            <person name="Umezawa T."/>
            <person name="Bhattacharyya M."/>
            <person name="Sandhu D."/>
            <person name="Valliyodan B."/>
            <person name="Lindquist E."/>
            <person name="Peto M."/>
            <person name="Grant D."/>
            <person name="Shu S."/>
            <person name="Goodstein D."/>
            <person name="Barry K."/>
            <person name="Futrell-Griggs M."/>
            <person name="Abernathy B."/>
            <person name="Du J."/>
            <person name="Tian Z."/>
            <person name="Zhu L."/>
            <person name="Gill N."/>
            <person name="Joshi T."/>
            <person name="Libault M."/>
            <person name="Sethuraman A."/>
            <person name="Zhang X."/>
            <person name="Shinozaki K."/>
            <person name="Nguyen H."/>
            <person name="Wing R."/>
            <person name="Cregan P."/>
            <person name="Specht J."/>
            <person name="Grimwood J."/>
            <person name="Rokhsar D."/>
            <person name="Stacey G."/>
            <person name="Shoemaker R."/>
            <person name="Jackson S."/>
        </authorList>
    </citation>
    <scope>NUCLEOTIDE SEQUENCE</scope>
    <source>
        <tissue evidence="7">Callus</tissue>
    </source>
</reference>
<accession>A0A0R0IRM4</accession>
<comment type="similarity">
    <text evidence="6">Belongs to the class I-like SAM-binding methyltransferase superfamily. Cation-dependent O-methyltransferase family.</text>
</comment>
<evidence type="ECO:0000256" key="2">
    <source>
        <dbReference type="ARBA" id="ARBA00022603"/>
    </source>
</evidence>
<evidence type="ECO:0000313" key="9">
    <source>
        <dbReference type="Proteomes" id="UP000008827"/>
    </source>
</evidence>
<dbReference type="GO" id="GO:0032259">
    <property type="term" value="P:methylation"/>
    <property type="evidence" value="ECO:0007669"/>
    <property type="project" value="UniProtKB-KW"/>
</dbReference>
<dbReference type="Gramene" id="KRH42667">
    <property type="protein sequence ID" value="KRH42667"/>
    <property type="gene ID" value="GLYMA_08G104000"/>
</dbReference>
<dbReference type="PANTHER" id="PTHR10509">
    <property type="entry name" value="O-METHYLTRANSFERASE-RELATED"/>
    <property type="match status" value="1"/>
</dbReference>
<dbReference type="Pfam" id="PF01596">
    <property type="entry name" value="Methyltransf_3"/>
    <property type="match status" value="1"/>
</dbReference>
<dbReference type="GO" id="GO:0008757">
    <property type="term" value="F:S-adenosylmethionine-dependent methyltransferase activity"/>
    <property type="evidence" value="ECO:0000318"/>
    <property type="project" value="GO_Central"/>
</dbReference>
<protein>
    <recommendedName>
        <fullName evidence="10">Caffeoyl-CoA O-methyltransferase</fullName>
    </recommendedName>
</protein>
<reference evidence="7 8" key="1">
    <citation type="journal article" date="2010" name="Nature">
        <title>Genome sequence of the palaeopolyploid soybean.</title>
        <authorList>
            <person name="Schmutz J."/>
            <person name="Cannon S.B."/>
            <person name="Schlueter J."/>
            <person name="Ma J."/>
            <person name="Mitros T."/>
            <person name="Nelson W."/>
            <person name="Hyten D.L."/>
            <person name="Song Q."/>
            <person name="Thelen J.J."/>
            <person name="Cheng J."/>
            <person name="Xu D."/>
            <person name="Hellsten U."/>
            <person name="May G.D."/>
            <person name="Yu Y."/>
            <person name="Sakurai T."/>
            <person name="Umezawa T."/>
            <person name="Bhattacharyya M.K."/>
            <person name="Sandhu D."/>
            <person name="Valliyodan B."/>
            <person name="Lindquist E."/>
            <person name="Peto M."/>
            <person name="Grant D."/>
            <person name="Shu S."/>
            <person name="Goodstein D."/>
            <person name="Barry K."/>
            <person name="Futrell-Griggs M."/>
            <person name="Abernathy B."/>
            <person name="Du J."/>
            <person name="Tian Z."/>
            <person name="Zhu L."/>
            <person name="Gill N."/>
            <person name="Joshi T."/>
            <person name="Libault M."/>
            <person name="Sethuraman A."/>
            <person name="Zhang X.-C."/>
            <person name="Shinozaki K."/>
            <person name="Nguyen H.T."/>
            <person name="Wing R.A."/>
            <person name="Cregan P."/>
            <person name="Specht J."/>
            <person name="Grimwood J."/>
            <person name="Rokhsar D."/>
            <person name="Stacey G."/>
            <person name="Shoemaker R.C."/>
            <person name="Jackson S.A."/>
        </authorList>
    </citation>
    <scope>NUCLEOTIDE SEQUENCE [LARGE SCALE GENOMIC DNA]</scope>
    <source>
        <strain evidence="8">cv. Williams 82</strain>
        <tissue evidence="7">Callus</tissue>
    </source>
</reference>
<dbReference type="SUPFAM" id="SSF53335">
    <property type="entry name" value="S-adenosyl-L-methionine-dependent methyltransferases"/>
    <property type="match status" value="1"/>
</dbReference>
<dbReference type="PROSITE" id="PS51682">
    <property type="entry name" value="SAM_OMT_I"/>
    <property type="match status" value="1"/>
</dbReference>
<dbReference type="InParanoid" id="A0A0R0IRM4"/>
<dbReference type="SMR" id="A0A0R0IRM4"/>
<keyword evidence="5" id="KW-0479">Metal-binding</keyword>
<dbReference type="PANTHER" id="PTHR10509:SF34">
    <property type="entry name" value="TAPETUM-SPECIFIC METHYLTRANSFERASE 1"/>
    <property type="match status" value="1"/>
</dbReference>
<dbReference type="Proteomes" id="UP000008827">
    <property type="component" value="Chromosome 8"/>
</dbReference>
<dbReference type="OrthoDB" id="10251242at2759"/>
<evidence type="ECO:0000256" key="4">
    <source>
        <dbReference type="ARBA" id="ARBA00022691"/>
    </source>
</evidence>
<comment type="function">
    <text evidence="1">Methylates caffeoyl-CoA to feruloyl-CoA and 5-hydroxyferuloyl-CoA to sinapoyl-CoA. Plays a role in the synthesis of feruloylated polysaccharides. Involved in the reinforcement of the plant cell wall. Also involved in the responding to wounding or pathogen challenge by the increased formation of cell wall-bound ferulic acid polymers.</text>
</comment>
<evidence type="ECO:0000256" key="6">
    <source>
        <dbReference type="ARBA" id="ARBA00023453"/>
    </source>
</evidence>
<proteinExistence type="inferred from homology"/>
<sequence length="247" mass="28485">MTSPSVNKNILQSPAFLKYILETSSYPNEHEQLKQLRETTEQKYQENMGYLLSIPAEEAQFISILHKILNAKKTLEIGVFSDYFLLATALALPLDDKITAIDMDREAYEIGLPFIQNAEVEHKIYFPVVMHYQPSMILLIVKNGKIKWSKFQDRQTESFGYVLVDTNKEEYIKYYELVSKLVKKGRLIAYDNTSWHGSVAISEDVKEDIIRKNRKPLIEFNNLIANDSRLESAIISIGDGLTLCRRL</sequence>
<dbReference type="EnsemblPlants" id="KRH42667">
    <property type="protein sequence ID" value="KRH42667"/>
    <property type="gene ID" value="GLYMA_08G104000"/>
</dbReference>
<keyword evidence="9" id="KW-1185">Reference proteome</keyword>
<keyword evidence="4" id="KW-0949">S-adenosyl-L-methionine</keyword>
<dbReference type="GO" id="GO:0008171">
    <property type="term" value="F:O-methyltransferase activity"/>
    <property type="evidence" value="ECO:0007669"/>
    <property type="project" value="InterPro"/>
</dbReference>
<reference evidence="8" key="2">
    <citation type="submission" date="2018-02" db="UniProtKB">
        <authorList>
            <consortium name="EnsemblPlants"/>
        </authorList>
    </citation>
    <scope>IDENTIFICATION</scope>
    <source>
        <strain evidence="8">Williams 82</strain>
    </source>
</reference>
<dbReference type="EMBL" id="CM000841">
    <property type="protein sequence ID" value="KRH42667.1"/>
    <property type="molecule type" value="Genomic_DNA"/>
</dbReference>
<keyword evidence="2" id="KW-0489">Methyltransferase</keyword>
<dbReference type="GO" id="GO:0046872">
    <property type="term" value="F:metal ion binding"/>
    <property type="evidence" value="ECO:0007669"/>
    <property type="project" value="UniProtKB-KW"/>
</dbReference>
<keyword evidence="3" id="KW-0808">Transferase</keyword>
<dbReference type="STRING" id="3847.A0A0R0IRM4"/>
<evidence type="ECO:0000256" key="1">
    <source>
        <dbReference type="ARBA" id="ARBA00002334"/>
    </source>
</evidence>
<dbReference type="Gene3D" id="3.40.50.150">
    <property type="entry name" value="Vaccinia Virus protein VP39"/>
    <property type="match status" value="1"/>
</dbReference>
<evidence type="ECO:0008006" key="10">
    <source>
        <dbReference type="Google" id="ProtNLM"/>
    </source>
</evidence>
<evidence type="ECO:0000313" key="7">
    <source>
        <dbReference type="EMBL" id="KRH42667.1"/>
    </source>
</evidence>
<dbReference type="InterPro" id="IPR050362">
    <property type="entry name" value="Cation-dep_OMT"/>
</dbReference>
<name>A0A0R0IRM4_SOYBN</name>
<evidence type="ECO:0000313" key="8">
    <source>
        <dbReference type="EnsemblPlants" id="KRH42667"/>
    </source>
</evidence>
<dbReference type="OMA" id="HEYIMQP"/>
<evidence type="ECO:0000256" key="3">
    <source>
        <dbReference type="ARBA" id="ARBA00022679"/>
    </source>
</evidence>
<gene>
    <name evidence="7" type="ORF">GLYMA_08G104000</name>
</gene>
<dbReference type="AlphaFoldDB" id="A0A0R0IRM4"/>
<organism evidence="7">
    <name type="scientific">Glycine max</name>
    <name type="common">Soybean</name>
    <name type="synonym">Glycine hispida</name>
    <dbReference type="NCBI Taxonomy" id="3847"/>
    <lineage>
        <taxon>Eukaryota</taxon>
        <taxon>Viridiplantae</taxon>
        <taxon>Streptophyta</taxon>
        <taxon>Embryophyta</taxon>
        <taxon>Tracheophyta</taxon>
        <taxon>Spermatophyta</taxon>
        <taxon>Magnoliopsida</taxon>
        <taxon>eudicotyledons</taxon>
        <taxon>Gunneridae</taxon>
        <taxon>Pentapetalae</taxon>
        <taxon>rosids</taxon>
        <taxon>fabids</taxon>
        <taxon>Fabales</taxon>
        <taxon>Fabaceae</taxon>
        <taxon>Papilionoideae</taxon>
        <taxon>50 kb inversion clade</taxon>
        <taxon>NPAAA clade</taxon>
        <taxon>indigoferoid/millettioid clade</taxon>
        <taxon>Phaseoleae</taxon>
        <taxon>Glycine</taxon>
        <taxon>Glycine subgen. Soja</taxon>
    </lineage>
</organism>
<dbReference type="InterPro" id="IPR029063">
    <property type="entry name" value="SAM-dependent_MTases_sf"/>
</dbReference>